<dbReference type="PANTHER" id="PTHR11820">
    <property type="entry name" value="ACYLPYRUVASE"/>
    <property type="match status" value="1"/>
</dbReference>
<feature type="domain" description="Fumarylacetoacetase-like C-terminal" evidence="2">
    <location>
        <begin position="56"/>
        <end position="248"/>
    </location>
</feature>
<dbReference type="Proteomes" id="UP000680588">
    <property type="component" value="Chromosome"/>
</dbReference>
<dbReference type="Pfam" id="PF01557">
    <property type="entry name" value="FAA_hydrolase"/>
    <property type="match status" value="1"/>
</dbReference>
<dbReference type="GO" id="GO:0018773">
    <property type="term" value="F:acetylpyruvate hydrolase activity"/>
    <property type="evidence" value="ECO:0007669"/>
    <property type="project" value="TreeGrafter"/>
</dbReference>
<evidence type="ECO:0000259" key="2">
    <source>
        <dbReference type="Pfam" id="PF01557"/>
    </source>
</evidence>
<dbReference type="InterPro" id="IPR011234">
    <property type="entry name" value="Fumarylacetoacetase-like_C"/>
</dbReference>
<dbReference type="GO" id="GO:0046872">
    <property type="term" value="F:metal ion binding"/>
    <property type="evidence" value="ECO:0007669"/>
    <property type="project" value="UniProtKB-KW"/>
</dbReference>
<dbReference type="Gene3D" id="3.90.850.10">
    <property type="entry name" value="Fumarylacetoacetase-like, C-terminal domain"/>
    <property type="match status" value="1"/>
</dbReference>
<sequence>MRIIRYVEGNGQPHSGVLADGTVYELVGGWENPSAGRRRAAEADIQLLNPCTPGIIICAGGNYRSQLAELGKPVPNEPPIFLKGINTLAGPGDAILHPRELDRLEYEGELAVVLGRTARNVRAADYRDYVLGYTCANDVTASNWRADGQWTRAKSLDTFCPMGPWIETAISGESLRLQTRLNSETVQDCQTSDMVFGVGELLEWITRWITLQPGDVLLTASPAGVGQMKPGDTVEVEVAGIGVLTNTVAWRT</sequence>
<dbReference type="AlphaFoldDB" id="A0A975XKX3"/>
<dbReference type="EMBL" id="CP076456">
    <property type="protein sequence ID" value="QWQ36591.1"/>
    <property type="molecule type" value="Genomic_DNA"/>
</dbReference>
<protein>
    <submittedName>
        <fullName evidence="3">Fumarylacetoacetate hydrolase family protein</fullName>
    </submittedName>
</protein>
<evidence type="ECO:0000313" key="4">
    <source>
        <dbReference type="Proteomes" id="UP000680588"/>
    </source>
</evidence>
<dbReference type="GO" id="GO:0019752">
    <property type="term" value="P:carboxylic acid metabolic process"/>
    <property type="evidence" value="ECO:0007669"/>
    <property type="project" value="UniProtKB-ARBA"/>
</dbReference>
<name>A0A975XKX3_9MICC</name>
<dbReference type="KEGG" id="asun:KG104_01860"/>
<proteinExistence type="predicted"/>
<gene>
    <name evidence="3" type="ORF">KG104_01860</name>
</gene>
<keyword evidence="3" id="KW-0378">Hydrolase</keyword>
<dbReference type="GO" id="GO:0016853">
    <property type="term" value="F:isomerase activity"/>
    <property type="evidence" value="ECO:0007669"/>
    <property type="project" value="UniProtKB-ARBA"/>
</dbReference>
<organism evidence="3 4">
    <name type="scientific">Arthrobacter sunyaminii</name>
    <dbReference type="NCBI Taxonomy" id="2816859"/>
    <lineage>
        <taxon>Bacteria</taxon>
        <taxon>Bacillati</taxon>
        <taxon>Actinomycetota</taxon>
        <taxon>Actinomycetes</taxon>
        <taxon>Micrococcales</taxon>
        <taxon>Micrococcaceae</taxon>
        <taxon>Arthrobacter</taxon>
    </lineage>
</organism>
<keyword evidence="4" id="KW-1185">Reference proteome</keyword>
<dbReference type="InterPro" id="IPR036663">
    <property type="entry name" value="Fumarylacetoacetase_C_sf"/>
</dbReference>
<dbReference type="RefSeq" id="WP_207348413.1">
    <property type="nucleotide sequence ID" value="NZ_CP076456.1"/>
</dbReference>
<dbReference type="FunFam" id="3.90.850.10:FF:000002">
    <property type="entry name" value="2-hydroxyhepta-2,4-diene-1,7-dioate isomerase"/>
    <property type="match status" value="1"/>
</dbReference>
<reference evidence="3" key="1">
    <citation type="submission" date="2021-06" db="EMBL/GenBank/DDBJ databases">
        <title>Novel species in genus Arthrobacter.</title>
        <authorList>
            <person name="Zhang G."/>
        </authorList>
    </citation>
    <scope>NUCLEOTIDE SEQUENCE</scope>
    <source>
        <strain evidence="3">Zg-ZUI122</strain>
    </source>
</reference>
<keyword evidence="1" id="KW-0479">Metal-binding</keyword>
<evidence type="ECO:0000313" key="3">
    <source>
        <dbReference type="EMBL" id="QWQ36591.1"/>
    </source>
</evidence>
<evidence type="ECO:0000256" key="1">
    <source>
        <dbReference type="ARBA" id="ARBA00022723"/>
    </source>
</evidence>
<dbReference type="PANTHER" id="PTHR11820:SF7">
    <property type="entry name" value="ACYLPYRUVASE FAHD1, MITOCHONDRIAL"/>
    <property type="match status" value="1"/>
</dbReference>
<accession>A0A975XKX3</accession>
<dbReference type="SUPFAM" id="SSF56529">
    <property type="entry name" value="FAH"/>
    <property type="match status" value="1"/>
</dbReference>